<protein>
    <submittedName>
        <fullName evidence="1">Uncharacterized protein</fullName>
    </submittedName>
</protein>
<accession>A0ABS8Y700</accession>
<dbReference type="Proteomes" id="UP000823775">
    <property type="component" value="Unassembled WGS sequence"/>
</dbReference>
<proteinExistence type="predicted"/>
<keyword evidence="2" id="KW-1185">Reference proteome</keyword>
<reference evidence="1 2" key="1">
    <citation type="journal article" date="2021" name="BMC Genomics">
        <title>Datura genome reveals duplications of psychoactive alkaloid biosynthetic genes and high mutation rate following tissue culture.</title>
        <authorList>
            <person name="Rajewski A."/>
            <person name="Carter-House D."/>
            <person name="Stajich J."/>
            <person name="Litt A."/>
        </authorList>
    </citation>
    <scope>NUCLEOTIDE SEQUENCE [LARGE SCALE GENOMIC DNA]</scope>
    <source>
        <strain evidence="1">AR-01</strain>
    </source>
</reference>
<evidence type="ECO:0000313" key="2">
    <source>
        <dbReference type="Proteomes" id="UP000823775"/>
    </source>
</evidence>
<comment type="caution">
    <text evidence="1">The sequence shown here is derived from an EMBL/GenBank/DDBJ whole genome shotgun (WGS) entry which is preliminary data.</text>
</comment>
<sequence length="70" mass="7495">MVWSGEVAKPRAPESMGTPLSPLLPCRHVAILAITASFGFCIATTLKGDIVLPHLASRLCGRGARLSQHW</sequence>
<dbReference type="EMBL" id="JACEIK010032557">
    <property type="protein sequence ID" value="MCE5166797.1"/>
    <property type="molecule type" value="Genomic_DNA"/>
</dbReference>
<gene>
    <name evidence="1" type="ORF">HAX54_026788</name>
</gene>
<organism evidence="1 2">
    <name type="scientific">Datura stramonium</name>
    <name type="common">Jimsonweed</name>
    <name type="synonym">Common thornapple</name>
    <dbReference type="NCBI Taxonomy" id="4076"/>
    <lineage>
        <taxon>Eukaryota</taxon>
        <taxon>Viridiplantae</taxon>
        <taxon>Streptophyta</taxon>
        <taxon>Embryophyta</taxon>
        <taxon>Tracheophyta</taxon>
        <taxon>Spermatophyta</taxon>
        <taxon>Magnoliopsida</taxon>
        <taxon>eudicotyledons</taxon>
        <taxon>Gunneridae</taxon>
        <taxon>Pentapetalae</taxon>
        <taxon>asterids</taxon>
        <taxon>lamiids</taxon>
        <taxon>Solanales</taxon>
        <taxon>Solanaceae</taxon>
        <taxon>Solanoideae</taxon>
        <taxon>Datureae</taxon>
        <taxon>Datura</taxon>
    </lineage>
</organism>
<evidence type="ECO:0000313" key="1">
    <source>
        <dbReference type="EMBL" id="MCE5166797.1"/>
    </source>
</evidence>
<name>A0ABS8Y700_DATST</name>
<feature type="non-terminal residue" evidence="1">
    <location>
        <position position="70"/>
    </location>
</feature>